<dbReference type="Gene3D" id="2.120.10.30">
    <property type="entry name" value="TolB, C-terminal domain"/>
    <property type="match status" value="1"/>
</dbReference>
<dbReference type="RefSeq" id="WP_213008878.1">
    <property type="nucleotide sequence ID" value="NZ_BOQN01000062.1"/>
</dbReference>
<accession>A0A919W3Q7</accession>
<evidence type="ECO:0000313" key="2">
    <source>
        <dbReference type="Proteomes" id="UP000677082"/>
    </source>
</evidence>
<dbReference type="AlphaFoldDB" id="A0A919W3Q7"/>
<name>A0A919W3Q7_9ACTN</name>
<protein>
    <submittedName>
        <fullName evidence="1">Uncharacterized protein</fullName>
    </submittedName>
</protein>
<keyword evidence="2" id="KW-1185">Reference proteome</keyword>
<organism evidence="1 2">
    <name type="scientific">Paractinoplanes toevensis</name>
    <dbReference type="NCBI Taxonomy" id="571911"/>
    <lineage>
        <taxon>Bacteria</taxon>
        <taxon>Bacillati</taxon>
        <taxon>Actinomycetota</taxon>
        <taxon>Actinomycetes</taxon>
        <taxon>Micromonosporales</taxon>
        <taxon>Micromonosporaceae</taxon>
        <taxon>Paractinoplanes</taxon>
    </lineage>
</organism>
<sequence length="353" mass="37757">MRTRLQPAATLTAIAASVALLVLPSVDRSPPPAPVAAALAWPQAERAVIAADLADGTAYRPLAFLDAQTSVGSALSADGRQQRLLLRQRSGSVRTIRSLSQRDYPSFPAVVTDGKVLVWVERSNRTAAALWRADVAGGPARRLTADVGDLKSDDSESDLLLADGRVRWVAGGPQGTTLVRSIALDGGAVESRPVDGDWKLSAWPWLADGTTAAAGTTELRNVVTGEVRKMPASWRGETQCDPVWCRITRIDDGGSVVDLLRADGTQRRQVGDGTVAAVLSDPAPLGRFTILGKIDQNAQLTNHIQLIAYEIGTRRSVVISPDAFDVGYRAGVIWWSAGNDNDFIRHALDLRTV</sequence>
<dbReference type="Proteomes" id="UP000677082">
    <property type="component" value="Unassembled WGS sequence"/>
</dbReference>
<comment type="caution">
    <text evidence="1">The sequence shown here is derived from an EMBL/GenBank/DDBJ whole genome shotgun (WGS) entry which is preliminary data.</text>
</comment>
<gene>
    <name evidence="1" type="ORF">Ato02nite_048420</name>
</gene>
<reference evidence="1 2" key="1">
    <citation type="submission" date="2021-03" db="EMBL/GenBank/DDBJ databases">
        <title>Whole genome shotgun sequence of Actinoplanes toevensis NBRC 105298.</title>
        <authorList>
            <person name="Komaki H."/>
            <person name="Tamura T."/>
        </authorList>
    </citation>
    <scope>NUCLEOTIDE SEQUENCE [LARGE SCALE GENOMIC DNA]</scope>
    <source>
        <strain evidence="1 2">NBRC 105298</strain>
    </source>
</reference>
<evidence type="ECO:0000313" key="1">
    <source>
        <dbReference type="EMBL" id="GIM93049.1"/>
    </source>
</evidence>
<dbReference type="InterPro" id="IPR011042">
    <property type="entry name" value="6-blade_b-propeller_TolB-like"/>
</dbReference>
<proteinExistence type="predicted"/>
<dbReference type="EMBL" id="BOQN01000062">
    <property type="protein sequence ID" value="GIM93049.1"/>
    <property type="molecule type" value="Genomic_DNA"/>
</dbReference>
<dbReference type="SUPFAM" id="SSF69304">
    <property type="entry name" value="Tricorn protease N-terminal domain"/>
    <property type="match status" value="1"/>
</dbReference>